<dbReference type="Pfam" id="PF10990">
    <property type="entry name" value="DUF2809"/>
    <property type="match status" value="1"/>
</dbReference>
<dbReference type="OrthoDB" id="5360192at2"/>
<accession>A0A979GU63</accession>
<reference evidence="3" key="1">
    <citation type="submission" date="2009-08" db="EMBL/GenBank/DDBJ databases">
        <title>The complete genome of Chitinophaga pinensis DSM 2588.</title>
        <authorList>
            <consortium name="US DOE Joint Genome Institute (JGI-PGF)"/>
            <person name="Lucas S."/>
            <person name="Copeland A."/>
            <person name="Lapidus A."/>
            <person name="Glavina del Rio T."/>
            <person name="Dalin E."/>
            <person name="Tice H."/>
            <person name="Bruce D."/>
            <person name="Goodwin L."/>
            <person name="Pitluck S."/>
            <person name="Kyrpides N."/>
            <person name="Mavromatis K."/>
            <person name="Ivanova N."/>
            <person name="Mikhailova N."/>
            <person name="Sims D."/>
            <person name="Meinche L."/>
            <person name="Brettin T."/>
            <person name="Detter J.C."/>
            <person name="Han C."/>
            <person name="Larimer F."/>
            <person name="Land M."/>
            <person name="Hauser L."/>
            <person name="Markowitz V."/>
            <person name="Cheng J.-F."/>
            <person name="Hugenholtz P."/>
            <person name="Woyke T."/>
            <person name="Wu D."/>
            <person name="Spring S."/>
            <person name="Klenk H.-P."/>
            <person name="Eisen J.A."/>
        </authorList>
    </citation>
    <scope>NUCLEOTIDE SEQUENCE [LARGE SCALE GENOMIC DNA]</scope>
    <source>
        <strain evidence="3">ATCC 43595 / DSM 2588 / LMG 13176 / NBRC 15968 / NCIMB 11800 / UQM 2034</strain>
    </source>
</reference>
<keyword evidence="1" id="KW-0472">Membrane</keyword>
<feature type="transmembrane region" description="Helical" evidence="1">
    <location>
        <begin position="56"/>
        <end position="78"/>
    </location>
</feature>
<dbReference type="EMBL" id="CP001699">
    <property type="protein sequence ID" value="ACU59045.1"/>
    <property type="molecule type" value="Genomic_DNA"/>
</dbReference>
<evidence type="ECO:0000256" key="1">
    <source>
        <dbReference type="SAM" id="Phobius"/>
    </source>
</evidence>
<organism evidence="2 3">
    <name type="scientific">Chitinophaga pinensis (strain ATCC 43595 / DSM 2588 / LMG 13176 / NBRC 15968 / NCIMB 11800 / UQM 2034)</name>
    <dbReference type="NCBI Taxonomy" id="485918"/>
    <lineage>
        <taxon>Bacteria</taxon>
        <taxon>Pseudomonadati</taxon>
        <taxon>Bacteroidota</taxon>
        <taxon>Chitinophagia</taxon>
        <taxon>Chitinophagales</taxon>
        <taxon>Chitinophagaceae</taxon>
        <taxon>Chitinophaga</taxon>
    </lineage>
</organism>
<dbReference type="Proteomes" id="UP000002215">
    <property type="component" value="Chromosome"/>
</dbReference>
<protein>
    <recommendedName>
        <fullName evidence="4">DUF2809 domain-containing protein</fullName>
    </recommendedName>
</protein>
<dbReference type="InterPro" id="IPR021257">
    <property type="entry name" value="DUF2809"/>
</dbReference>
<proteinExistence type="predicted"/>
<name>A0A979GU63_CHIPD</name>
<feature type="transmembrane region" description="Helical" evidence="1">
    <location>
        <begin position="7"/>
        <end position="26"/>
    </location>
</feature>
<evidence type="ECO:0000313" key="2">
    <source>
        <dbReference type="EMBL" id="ACU59045.1"/>
    </source>
</evidence>
<keyword evidence="1" id="KW-0812">Transmembrane</keyword>
<dbReference type="RefSeq" id="WP_012789221.1">
    <property type="nucleotide sequence ID" value="NC_013132.1"/>
</dbReference>
<dbReference type="AlphaFoldDB" id="A0A979GU63"/>
<gene>
    <name evidence="2" type="ordered locus">Cpin_1549</name>
</gene>
<evidence type="ECO:0008006" key="4">
    <source>
        <dbReference type="Google" id="ProtNLM"/>
    </source>
</evidence>
<keyword evidence="1" id="KW-1133">Transmembrane helix</keyword>
<sequence>MSFRFSMPYLLLAILIFAVEVLIALYVHDDLIRPYFGDVLVVVLIYCFVRSFIQAPVVPVALGVLIFSYLVEMLQYFKVVKLLGLQHSRAANIIIGNYFTWADIICYTIGIGGTILAEKLIALKRSNV</sequence>
<feature type="transmembrane region" description="Helical" evidence="1">
    <location>
        <begin position="98"/>
        <end position="117"/>
    </location>
</feature>
<reference evidence="2 3" key="2">
    <citation type="journal article" date="2010" name="Stand. Genomic Sci.">
        <title>Complete genome sequence of Chitinophaga pinensis type strain (UQM 2034).</title>
        <authorList>
            <person name="Glavina Del Rio T."/>
            <person name="Abt B."/>
            <person name="Spring S."/>
            <person name="Lapidus A."/>
            <person name="Nolan M."/>
            <person name="Tice H."/>
            <person name="Copeland A."/>
            <person name="Cheng J.F."/>
            <person name="Chen F."/>
            <person name="Bruce D."/>
            <person name="Goodwin L."/>
            <person name="Pitluck S."/>
            <person name="Ivanova N."/>
            <person name="Mavromatis K."/>
            <person name="Mikhailova N."/>
            <person name="Pati A."/>
            <person name="Chen A."/>
            <person name="Palaniappan K."/>
            <person name="Land M."/>
            <person name="Hauser L."/>
            <person name="Chang Y.J."/>
            <person name="Jeffries C.D."/>
            <person name="Chain P."/>
            <person name="Saunders E."/>
            <person name="Detter J.C."/>
            <person name="Brettin T."/>
            <person name="Rohde M."/>
            <person name="Goker M."/>
            <person name="Bristow J."/>
            <person name="Eisen J.A."/>
            <person name="Markowitz V."/>
            <person name="Hugenholtz P."/>
            <person name="Kyrpides N.C."/>
            <person name="Klenk H.P."/>
            <person name="Lucas S."/>
        </authorList>
    </citation>
    <scope>NUCLEOTIDE SEQUENCE [LARGE SCALE GENOMIC DNA]</scope>
    <source>
        <strain evidence="3">ATCC 43595 / DSM 2588 / LMG 13176 / NBRC 15968 / NCIMB 11800 / UQM 2034</strain>
    </source>
</reference>
<dbReference type="KEGG" id="cpi:Cpin_1549"/>
<evidence type="ECO:0000313" key="3">
    <source>
        <dbReference type="Proteomes" id="UP000002215"/>
    </source>
</evidence>